<organism evidence="5 6">
    <name type="scientific">Calocera cornea HHB12733</name>
    <dbReference type="NCBI Taxonomy" id="1353952"/>
    <lineage>
        <taxon>Eukaryota</taxon>
        <taxon>Fungi</taxon>
        <taxon>Dikarya</taxon>
        <taxon>Basidiomycota</taxon>
        <taxon>Agaricomycotina</taxon>
        <taxon>Dacrymycetes</taxon>
        <taxon>Dacrymycetales</taxon>
        <taxon>Dacrymycetaceae</taxon>
        <taxon>Calocera</taxon>
    </lineage>
</organism>
<evidence type="ECO:0000313" key="6">
    <source>
        <dbReference type="Proteomes" id="UP000076842"/>
    </source>
</evidence>
<dbReference type="Pfam" id="PF12853">
    <property type="entry name" value="NADH_u_ox_C"/>
    <property type="match status" value="1"/>
</dbReference>
<dbReference type="InterPro" id="IPR024549">
    <property type="entry name" value="NADH-UbQ_OxRdtase_su21_C_fun"/>
</dbReference>
<feature type="domain" description="NADH-ubiquinone oxidoreductase 21kDa subunit N-terminal" evidence="3">
    <location>
        <begin position="27"/>
        <end position="113"/>
    </location>
</feature>
<dbReference type="PANTHER" id="PTHR34062:SF1">
    <property type="entry name" value="NADH-UBIQUINONE OXIDOREDUCTASE 21KDA SUBUNIT N-TERMINAL DOMAIN-CONTAINING PROTEIN"/>
    <property type="match status" value="1"/>
</dbReference>
<keyword evidence="2" id="KW-0472">Membrane</keyword>
<evidence type="ECO:0000256" key="1">
    <source>
        <dbReference type="SAM" id="MobiDB-lite"/>
    </source>
</evidence>
<dbReference type="STRING" id="1353952.A0A165HXG9"/>
<feature type="region of interest" description="Disordered" evidence="1">
    <location>
        <begin position="1"/>
        <end position="21"/>
    </location>
</feature>
<dbReference type="Proteomes" id="UP000076842">
    <property type="component" value="Unassembled WGS sequence"/>
</dbReference>
<dbReference type="EMBL" id="KV423936">
    <property type="protein sequence ID" value="KZT59874.1"/>
    <property type="molecule type" value="Genomic_DNA"/>
</dbReference>
<evidence type="ECO:0000313" key="5">
    <source>
        <dbReference type="EMBL" id="KZT59874.1"/>
    </source>
</evidence>
<evidence type="ECO:0000259" key="4">
    <source>
        <dbReference type="Pfam" id="PF12853"/>
    </source>
</evidence>
<feature type="transmembrane region" description="Helical" evidence="2">
    <location>
        <begin position="83"/>
        <end position="102"/>
    </location>
</feature>
<sequence>MADTPEKPVVERPDYPGRPGWKPTLSQPYPLIDSDPHFFRVVRFMRPSDLLWATAITASGPAIIWHSEWMDNISGKPTRVPRPALRMAGLLGATAGFFFAYIQTSKRFWGWQENLREVKKDYSEMTKRVAEGKPLYGTTDLTDYMQGVAMRNSHYAQLKLSVFPWFNFANHKYHGVDPAIYGAGAQATEDGAEPKPQQA</sequence>
<dbReference type="AlphaFoldDB" id="A0A165HXG9"/>
<feature type="transmembrane region" description="Helical" evidence="2">
    <location>
        <begin position="50"/>
        <end position="67"/>
    </location>
</feature>
<dbReference type="InterPro" id="IPR019721">
    <property type="entry name" value="NADH-UbQ_OxRdtase_su21_N"/>
</dbReference>
<evidence type="ECO:0008006" key="7">
    <source>
        <dbReference type="Google" id="ProtNLM"/>
    </source>
</evidence>
<evidence type="ECO:0000256" key="2">
    <source>
        <dbReference type="SAM" id="Phobius"/>
    </source>
</evidence>
<dbReference type="Pfam" id="PF10785">
    <property type="entry name" value="NADH-u_ox-rdase"/>
    <property type="match status" value="1"/>
</dbReference>
<protein>
    <recommendedName>
        <fullName evidence="7">NADH-ubiquinone oxidoreductase 21 kDa subunit</fullName>
    </recommendedName>
</protein>
<gene>
    <name evidence="5" type="ORF">CALCODRAFT_481175</name>
</gene>
<keyword evidence="6" id="KW-1185">Reference proteome</keyword>
<dbReference type="OrthoDB" id="196140at2759"/>
<accession>A0A165HXG9</accession>
<name>A0A165HXG9_9BASI</name>
<keyword evidence="2" id="KW-1133">Transmembrane helix</keyword>
<dbReference type="InterPro" id="IPR053229">
    <property type="entry name" value="NADH-Q_oxidrdct_subunit"/>
</dbReference>
<keyword evidence="2" id="KW-0812">Transmembrane</keyword>
<reference evidence="5 6" key="1">
    <citation type="journal article" date="2016" name="Mol. Biol. Evol.">
        <title>Comparative Genomics of Early-Diverging Mushroom-Forming Fungi Provides Insights into the Origins of Lignocellulose Decay Capabilities.</title>
        <authorList>
            <person name="Nagy L.G."/>
            <person name="Riley R."/>
            <person name="Tritt A."/>
            <person name="Adam C."/>
            <person name="Daum C."/>
            <person name="Floudas D."/>
            <person name="Sun H."/>
            <person name="Yadav J.S."/>
            <person name="Pangilinan J."/>
            <person name="Larsson K.H."/>
            <person name="Matsuura K."/>
            <person name="Barry K."/>
            <person name="Labutti K."/>
            <person name="Kuo R."/>
            <person name="Ohm R.A."/>
            <person name="Bhattacharya S.S."/>
            <person name="Shirouzu T."/>
            <person name="Yoshinaga Y."/>
            <person name="Martin F.M."/>
            <person name="Grigoriev I.V."/>
            <person name="Hibbett D.S."/>
        </authorList>
    </citation>
    <scope>NUCLEOTIDE SEQUENCE [LARGE SCALE GENOMIC DNA]</scope>
    <source>
        <strain evidence="5 6">HHB12733</strain>
    </source>
</reference>
<feature type="domain" description="NADH-ubiquinone oxidoreductase 21kDa subunit C-terminal fungi" evidence="4">
    <location>
        <begin position="124"/>
        <end position="183"/>
    </location>
</feature>
<dbReference type="InParanoid" id="A0A165HXG9"/>
<feature type="compositionally biased region" description="Basic and acidic residues" evidence="1">
    <location>
        <begin position="1"/>
        <end position="15"/>
    </location>
</feature>
<proteinExistence type="predicted"/>
<evidence type="ECO:0000259" key="3">
    <source>
        <dbReference type="Pfam" id="PF10785"/>
    </source>
</evidence>
<dbReference type="PANTHER" id="PTHR34062">
    <property type="entry name" value="OXIDOREDUCTASE 21 KDA SUBUNIT, PUTATIVE (AFU_ORTHOLOGUE AFUA_4G04750)-RELATED"/>
    <property type="match status" value="1"/>
</dbReference>